<dbReference type="Gene3D" id="3.40.50.720">
    <property type="entry name" value="NAD(P)-binding Rossmann-like Domain"/>
    <property type="match status" value="1"/>
</dbReference>
<organism evidence="3 4">
    <name type="scientific">Tanacetum coccineum</name>
    <dbReference type="NCBI Taxonomy" id="301880"/>
    <lineage>
        <taxon>Eukaryota</taxon>
        <taxon>Viridiplantae</taxon>
        <taxon>Streptophyta</taxon>
        <taxon>Embryophyta</taxon>
        <taxon>Tracheophyta</taxon>
        <taxon>Spermatophyta</taxon>
        <taxon>Magnoliopsida</taxon>
        <taxon>eudicotyledons</taxon>
        <taxon>Gunneridae</taxon>
        <taxon>Pentapetalae</taxon>
        <taxon>asterids</taxon>
        <taxon>campanulids</taxon>
        <taxon>Asterales</taxon>
        <taxon>Asteraceae</taxon>
        <taxon>Asteroideae</taxon>
        <taxon>Anthemideae</taxon>
        <taxon>Anthemidinae</taxon>
        <taxon>Tanacetum</taxon>
    </lineage>
</organism>
<dbReference type="InterPro" id="IPR045309">
    <property type="entry name" value="ABA2-like"/>
</dbReference>
<dbReference type="CDD" id="cd05326">
    <property type="entry name" value="secoisolariciresinol-DH_like_SDR_c"/>
    <property type="match status" value="1"/>
</dbReference>
<dbReference type="InterPro" id="IPR002347">
    <property type="entry name" value="SDR_fam"/>
</dbReference>
<dbReference type="PRINTS" id="PR00081">
    <property type="entry name" value="GDHRDH"/>
</dbReference>
<evidence type="ECO:0000313" key="3">
    <source>
        <dbReference type="EMBL" id="GJS65039.1"/>
    </source>
</evidence>
<dbReference type="CDD" id="cd09272">
    <property type="entry name" value="RNase_HI_RT_Ty1"/>
    <property type="match status" value="1"/>
</dbReference>
<dbReference type="NCBIfam" id="NF005559">
    <property type="entry name" value="PRK07231.1"/>
    <property type="match status" value="1"/>
</dbReference>
<dbReference type="EMBL" id="BQNB010009547">
    <property type="protein sequence ID" value="GJS65039.1"/>
    <property type="molecule type" value="Genomic_DNA"/>
</dbReference>
<sequence length="622" mass="67427">MNGVYPHRLLEGKVGIITGGASGFGESTVRLFAKHGAKVVIADVQDKLGLSLCNDLVTKIGDNVIYLHCDVTKESDIENTVNTAVSKFGKLDIMFNNAGIPGNLDFTILNSDNENFKRVFDVNVFGSFLGAKHAARVMIPAKRGVILFTSSVASVLAGESPHSYTVSKHAVIGLMKNLCVELGQHGIRVNCISPGSVSTPLLTTAMGVDKQVVDDILCASAVLKGVVPMADDVAEAAVYLGSDASKFVTGVNLVVDGGYSTTNPTYSRVIKQTFEDLAKKKECCNGNGAFCHTKASYCSCVWGGLKFSVSAVNCLLSKGIRRKLLTFVLLPPSVNGIQLNKRKYVVEILEKAHMVNCNPSRTPVDTESKLGVDGDPQVCLYIHDLREPYFSALKRNLWYVLGTLEYGLQLFSSSTTSLVAYSDAELVGCPTTRRLTSGYCVFLDNNLLSWSAKRQPTLSRSSAEAEYRDVANDVAETCWLSNVNYAIVASMPPISLLSPVMVCGDVDRCVTMRGLAFAGNYVNFGVFELYGDRALADALGIALKMTLSVPLADILAYRKFIIGDEDTTISGWIVMDEIDPYLGGAARRRVCSRDGSDTLISCPALAIMSQTRYHRYLPFYIL</sequence>
<keyword evidence="2" id="KW-0560">Oxidoreductase</keyword>
<comment type="caution">
    <text evidence="3">The sequence shown here is derived from an EMBL/GenBank/DDBJ whole genome shotgun (WGS) entry which is preliminary data.</text>
</comment>
<comment type="similarity">
    <text evidence="1">Belongs to the short-chain dehydrogenases/reductases (SDR) family.</text>
</comment>
<gene>
    <name evidence="3" type="ORF">Tco_0679603</name>
</gene>
<dbReference type="PRINTS" id="PR00080">
    <property type="entry name" value="SDRFAMILY"/>
</dbReference>
<dbReference type="Proteomes" id="UP001151760">
    <property type="component" value="Unassembled WGS sequence"/>
</dbReference>
<dbReference type="InterPro" id="IPR036291">
    <property type="entry name" value="NAD(P)-bd_dom_sf"/>
</dbReference>
<evidence type="ECO:0000256" key="1">
    <source>
        <dbReference type="ARBA" id="ARBA00006484"/>
    </source>
</evidence>
<evidence type="ECO:0000313" key="4">
    <source>
        <dbReference type="Proteomes" id="UP001151760"/>
    </source>
</evidence>
<name>A0ABQ4XIK2_9ASTR</name>
<reference evidence="3" key="1">
    <citation type="journal article" date="2022" name="Int. J. Mol. Sci.">
        <title>Draft Genome of Tanacetum Coccineum: Genomic Comparison of Closely Related Tanacetum-Family Plants.</title>
        <authorList>
            <person name="Yamashiro T."/>
            <person name="Shiraishi A."/>
            <person name="Nakayama K."/>
            <person name="Satake H."/>
        </authorList>
    </citation>
    <scope>NUCLEOTIDE SEQUENCE</scope>
</reference>
<dbReference type="SUPFAM" id="SSF51735">
    <property type="entry name" value="NAD(P)-binding Rossmann-fold domains"/>
    <property type="match status" value="1"/>
</dbReference>
<evidence type="ECO:0000256" key="2">
    <source>
        <dbReference type="ARBA" id="ARBA00023002"/>
    </source>
</evidence>
<dbReference type="Pfam" id="PF13561">
    <property type="entry name" value="adh_short_C2"/>
    <property type="match status" value="1"/>
</dbReference>
<protein>
    <submittedName>
        <fullName evidence="3">Secoisolariciresinol dehydrogenase-like protein</fullName>
    </submittedName>
</protein>
<accession>A0ABQ4XIK2</accession>
<dbReference type="PANTHER" id="PTHR43180:SF45">
    <property type="entry name" value="SECOISOLARICIRESINOL DEHYDROGENASE-LIKE ISOFORM X1"/>
    <property type="match status" value="1"/>
</dbReference>
<keyword evidence="4" id="KW-1185">Reference proteome</keyword>
<reference evidence="3" key="2">
    <citation type="submission" date="2022-01" db="EMBL/GenBank/DDBJ databases">
        <authorList>
            <person name="Yamashiro T."/>
            <person name="Shiraishi A."/>
            <person name="Satake H."/>
            <person name="Nakayama K."/>
        </authorList>
    </citation>
    <scope>NUCLEOTIDE SEQUENCE</scope>
</reference>
<proteinExistence type="inferred from homology"/>
<dbReference type="PANTHER" id="PTHR43180">
    <property type="entry name" value="3-OXOACYL-(ACYL-CARRIER-PROTEIN) REDUCTASE (AFU_ORTHOLOGUE AFUA_6G11210)"/>
    <property type="match status" value="1"/>
</dbReference>